<dbReference type="InterPro" id="IPR010259">
    <property type="entry name" value="S8pro/Inhibitor_I9"/>
</dbReference>
<evidence type="ECO:0000259" key="7">
    <source>
        <dbReference type="Pfam" id="PF00082"/>
    </source>
</evidence>
<dbReference type="InterPro" id="IPR050131">
    <property type="entry name" value="Peptidase_S8_subtilisin-like"/>
</dbReference>
<dbReference type="InterPro" id="IPR022398">
    <property type="entry name" value="Peptidase_S8_His-AS"/>
</dbReference>
<keyword evidence="10" id="KW-1185">Reference proteome</keyword>
<dbReference type="SUPFAM" id="SSF54897">
    <property type="entry name" value="Protease propeptides/inhibitors"/>
    <property type="match status" value="1"/>
</dbReference>
<dbReference type="InterPro" id="IPR000209">
    <property type="entry name" value="Peptidase_S8/S53_dom"/>
</dbReference>
<evidence type="ECO:0008006" key="11">
    <source>
        <dbReference type="Google" id="ProtNLM"/>
    </source>
</evidence>
<protein>
    <recommendedName>
        <fullName evidence="11">Peptidase S8/S53 domain-containing protein</fullName>
    </recommendedName>
</protein>
<feature type="domain" description="Peptidase S8/S53" evidence="7">
    <location>
        <begin position="131"/>
        <end position="367"/>
    </location>
</feature>
<feature type="domain" description="Inhibitor I9" evidence="8">
    <location>
        <begin position="53"/>
        <end position="83"/>
    </location>
</feature>
<dbReference type="Gene3D" id="3.40.50.200">
    <property type="entry name" value="Peptidase S8/S53 domain"/>
    <property type="match status" value="1"/>
</dbReference>
<dbReference type="GeneID" id="19881042"/>
<keyword evidence="3 5" id="KW-0378">Hydrolase</keyword>
<dbReference type="InterPro" id="IPR037045">
    <property type="entry name" value="S8pro/Inhibitor_I9_sf"/>
</dbReference>
<dbReference type="InterPro" id="IPR023827">
    <property type="entry name" value="Peptidase_S8_Asp-AS"/>
</dbReference>
<dbReference type="PROSITE" id="PS00137">
    <property type="entry name" value="SUBTILASE_HIS"/>
    <property type="match status" value="1"/>
</dbReference>
<accession>L2GQG7</accession>
<dbReference type="Pfam" id="PF00082">
    <property type="entry name" value="Peptidase_S8"/>
    <property type="match status" value="1"/>
</dbReference>
<feature type="active site" description="Charge relay system" evidence="5">
    <location>
        <position position="172"/>
    </location>
</feature>
<dbReference type="Gene3D" id="3.30.70.80">
    <property type="entry name" value="Peptidase S8 propeptide/proteinase inhibitor I9"/>
    <property type="match status" value="1"/>
</dbReference>
<dbReference type="GO" id="GO:0004252">
    <property type="term" value="F:serine-type endopeptidase activity"/>
    <property type="evidence" value="ECO:0007669"/>
    <property type="project" value="UniProtKB-UniRule"/>
</dbReference>
<dbReference type="STRING" id="993615.L2GQG7"/>
<comment type="similarity">
    <text evidence="1 5 6">Belongs to the peptidase S8 family.</text>
</comment>
<dbReference type="GO" id="GO:0005615">
    <property type="term" value="C:extracellular space"/>
    <property type="evidence" value="ECO:0007669"/>
    <property type="project" value="TreeGrafter"/>
</dbReference>
<gene>
    <name evidence="9" type="ORF">VICG_00324</name>
</gene>
<dbReference type="InterPro" id="IPR036852">
    <property type="entry name" value="Peptidase_S8/S53_dom_sf"/>
</dbReference>
<dbReference type="HOGENOM" id="CLU_011263_1_6_1"/>
<dbReference type="RefSeq" id="XP_007603777.1">
    <property type="nucleotide sequence ID" value="XM_007603715.1"/>
</dbReference>
<organism evidence="9 10">
    <name type="scientific">Vittaforma corneae (strain ATCC 50505)</name>
    <name type="common">Microsporidian parasite</name>
    <name type="synonym">Nosema corneum</name>
    <dbReference type="NCBI Taxonomy" id="993615"/>
    <lineage>
        <taxon>Eukaryota</taxon>
        <taxon>Fungi</taxon>
        <taxon>Fungi incertae sedis</taxon>
        <taxon>Microsporidia</taxon>
        <taxon>Nosematidae</taxon>
        <taxon>Vittaforma</taxon>
    </lineage>
</organism>
<dbReference type="PROSITE" id="PS00136">
    <property type="entry name" value="SUBTILASE_ASP"/>
    <property type="match status" value="1"/>
</dbReference>
<keyword evidence="4 5" id="KW-0720">Serine protease</keyword>
<dbReference type="Proteomes" id="UP000011082">
    <property type="component" value="Unassembled WGS sequence"/>
</dbReference>
<dbReference type="GO" id="GO:0006508">
    <property type="term" value="P:proteolysis"/>
    <property type="evidence" value="ECO:0007669"/>
    <property type="project" value="UniProtKB-KW"/>
</dbReference>
<dbReference type="FunCoup" id="L2GQG7">
    <property type="interactions" value="7"/>
</dbReference>
<evidence type="ECO:0000256" key="4">
    <source>
        <dbReference type="ARBA" id="ARBA00022825"/>
    </source>
</evidence>
<dbReference type="PANTHER" id="PTHR43806">
    <property type="entry name" value="PEPTIDASE S8"/>
    <property type="match status" value="1"/>
</dbReference>
<dbReference type="OMA" id="AMDWAVK"/>
<sequence length="406" mass="44391">MLYNLVLLLACVSAKKKYNVIVESTQIQMADVDSGVLAVLDKEDLVLTTTKFGYTLELSDKTAKKLKNHPKVKYFEEDKEVRIASFLVNDVATPYHSNSYVTTFVFQKNSPWGLSRISGHVDTYEYIKGGGKDVIVYVLDTGVDESHPEFGGRAKLKYNVVNGSPNTDEQGHGTHCAGVIGSKTFGVAKDVNIVGVKVLDRHGAGSISRLVEGIDFVVDDYLDEVSMFLNGESKYSKKPSGVVSMSIGGEKSEILNYLIRSVSEKYGVHFSTAAGNEHKDACKYSPSSSSTSLTVGASDVMNQVAKFSNNGECVDLYAPGVDIESTWPGNQTRIASGTSMATPHVAGIMAVYLGLVDFTPEDLKKRIWLDSESVIVSEQFWSIFSGRQRLASLTQLYDRLKTHKTG</sequence>
<proteinExistence type="inferred from homology"/>
<dbReference type="AlphaFoldDB" id="L2GQG7"/>
<evidence type="ECO:0000256" key="2">
    <source>
        <dbReference type="ARBA" id="ARBA00022670"/>
    </source>
</evidence>
<dbReference type="PROSITE" id="PS51892">
    <property type="entry name" value="SUBTILASE"/>
    <property type="match status" value="1"/>
</dbReference>
<dbReference type="EMBL" id="JH370131">
    <property type="protein sequence ID" value="ELA42572.1"/>
    <property type="molecule type" value="Genomic_DNA"/>
</dbReference>
<reference evidence="10" key="1">
    <citation type="submission" date="2011-05" db="EMBL/GenBank/DDBJ databases">
        <title>The genome sequence of Vittaforma corneae strain ATCC 50505.</title>
        <authorList>
            <consortium name="The Broad Institute Genome Sequencing Platform"/>
            <person name="Cuomo C."/>
            <person name="Didier E."/>
            <person name="Bowers L."/>
            <person name="Young S.K."/>
            <person name="Zeng Q."/>
            <person name="Gargeya S."/>
            <person name="Fitzgerald M."/>
            <person name="Haas B."/>
            <person name="Abouelleil A."/>
            <person name="Alvarado L."/>
            <person name="Arachchi H.M."/>
            <person name="Berlin A."/>
            <person name="Chapman S.B."/>
            <person name="Gearin G."/>
            <person name="Goldberg J."/>
            <person name="Griggs A."/>
            <person name="Gujja S."/>
            <person name="Hansen M."/>
            <person name="Heiman D."/>
            <person name="Howarth C."/>
            <person name="Larimer J."/>
            <person name="Lui A."/>
            <person name="MacDonald P.J.P."/>
            <person name="McCowen C."/>
            <person name="Montmayeur A."/>
            <person name="Murphy C."/>
            <person name="Neiman D."/>
            <person name="Pearson M."/>
            <person name="Priest M."/>
            <person name="Roberts A."/>
            <person name="Saif S."/>
            <person name="Shea T."/>
            <person name="Sisk P."/>
            <person name="Stolte C."/>
            <person name="Sykes S."/>
            <person name="Wortman J."/>
            <person name="Nusbaum C."/>
            <person name="Birren B."/>
        </authorList>
    </citation>
    <scope>NUCLEOTIDE SEQUENCE [LARGE SCALE GENOMIC DNA]</scope>
    <source>
        <strain evidence="10">ATCC 50505</strain>
    </source>
</reference>
<evidence type="ECO:0000256" key="1">
    <source>
        <dbReference type="ARBA" id="ARBA00011073"/>
    </source>
</evidence>
<feature type="active site" description="Charge relay system" evidence="5">
    <location>
        <position position="339"/>
    </location>
</feature>
<dbReference type="CDD" id="cd04077">
    <property type="entry name" value="Peptidases_S8_PCSK9_ProteinaseK_like"/>
    <property type="match status" value="1"/>
</dbReference>
<dbReference type="PANTHER" id="PTHR43806:SF11">
    <property type="entry name" value="CEREVISIN-RELATED"/>
    <property type="match status" value="1"/>
</dbReference>
<keyword evidence="2 5" id="KW-0645">Protease</keyword>
<dbReference type="FunFam" id="3.40.50.200:FF:000007">
    <property type="entry name" value="Subtilisin-like serine protease"/>
    <property type="match status" value="1"/>
</dbReference>
<dbReference type="InterPro" id="IPR034193">
    <property type="entry name" value="PCSK9_ProteinaseK-like"/>
</dbReference>
<evidence type="ECO:0000256" key="5">
    <source>
        <dbReference type="PROSITE-ProRule" id="PRU01240"/>
    </source>
</evidence>
<evidence type="ECO:0000313" key="9">
    <source>
        <dbReference type="EMBL" id="ELA42572.1"/>
    </source>
</evidence>
<evidence type="ECO:0000259" key="8">
    <source>
        <dbReference type="Pfam" id="PF05922"/>
    </source>
</evidence>
<evidence type="ECO:0000256" key="3">
    <source>
        <dbReference type="ARBA" id="ARBA00022801"/>
    </source>
</evidence>
<evidence type="ECO:0000256" key="6">
    <source>
        <dbReference type="RuleBase" id="RU003355"/>
    </source>
</evidence>
<evidence type="ECO:0000313" key="10">
    <source>
        <dbReference type="Proteomes" id="UP000011082"/>
    </source>
</evidence>
<dbReference type="Pfam" id="PF05922">
    <property type="entry name" value="Inhibitor_I9"/>
    <property type="match status" value="1"/>
</dbReference>
<dbReference type="SUPFAM" id="SSF52743">
    <property type="entry name" value="Subtilisin-like"/>
    <property type="match status" value="1"/>
</dbReference>
<dbReference type="InterPro" id="IPR015500">
    <property type="entry name" value="Peptidase_S8_subtilisin-rel"/>
</dbReference>
<name>L2GQG7_VITCO</name>
<dbReference type="PROSITE" id="PS00138">
    <property type="entry name" value="SUBTILASE_SER"/>
    <property type="match status" value="1"/>
</dbReference>
<feature type="active site" description="Charge relay system" evidence="5">
    <location>
        <position position="140"/>
    </location>
</feature>
<dbReference type="InterPro" id="IPR023828">
    <property type="entry name" value="Peptidase_S8_Ser-AS"/>
</dbReference>
<dbReference type="PRINTS" id="PR00723">
    <property type="entry name" value="SUBTILISIN"/>
</dbReference>
<dbReference type="InParanoid" id="L2GQG7"/>
<dbReference type="OrthoDB" id="206201at2759"/>
<dbReference type="VEuPathDB" id="MicrosporidiaDB:VICG_00324"/>